<evidence type="ECO:0000256" key="7">
    <source>
        <dbReference type="HAMAP-Rule" id="MF_00210"/>
    </source>
</evidence>
<dbReference type="EMBL" id="CP025958">
    <property type="protein sequence ID" value="AWM35724.1"/>
    <property type="molecule type" value="Genomic_DNA"/>
</dbReference>
<comment type="subunit">
    <text evidence="7">Monomer.</text>
</comment>
<feature type="binding site" evidence="7">
    <location>
        <position position="180"/>
    </location>
    <ligand>
        <name>phosphoenolpyruvate</name>
        <dbReference type="ChEBI" id="CHEBI:58702"/>
    </ligand>
</feature>
<evidence type="ECO:0000259" key="8">
    <source>
        <dbReference type="Pfam" id="PF00275"/>
    </source>
</evidence>
<dbReference type="InterPro" id="IPR006264">
    <property type="entry name" value="EPSP_synthase"/>
</dbReference>
<feature type="binding site" evidence="7">
    <location>
        <position position="104"/>
    </location>
    <ligand>
        <name>phosphoenolpyruvate</name>
        <dbReference type="ChEBI" id="CHEBI:58702"/>
    </ligand>
</feature>
<dbReference type="RefSeq" id="WP_010052844.1">
    <property type="nucleotide sequence ID" value="NZ_CP025958.1"/>
</dbReference>
<comment type="subcellular location">
    <subcellularLocation>
        <location evidence="7">Cytoplasm</location>
    </subcellularLocation>
</comment>
<feature type="active site" description="Proton acceptor" evidence="7">
    <location>
        <position position="325"/>
    </location>
</feature>
<comment type="pathway">
    <text evidence="1 7">Metabolic intermediate biosynthesis; chorismate biosynthesis; chorismate from D-erythrose 4-phosphate and phosphoenolpyruvate: step 6/7.</text>
</comment>
<dbReference type="GO" id="GO:0003866">
    <property type="term" value="F:3-phosphoshikimate 1-carboxyvinyltransferase activity"/>
    <property type="evidence" value="ECO:0007669"/>
    <property type="project" value="UniProtKB-UniRule"/>
</dbReference>
<feature type="binding site" evidence="7">
    <location>
        <position position="325"/>
    </location>
    <ligand>
        <name>3-phosphoshikimate</name>
        <dbReference type="ChEBI" id="CHEBI:145989"/>
    </ligand>
</feature>
<comment type="catalytic activity">
    <reaction evidence="6">
        <text>3-phosphoshikimate + phosphoenolpyruvate = 5-O-(1-carboxyvinyl)-3-phosphoshikimate + phosphate</text>
        <dbReference type="Rhea" id="RHEA:21256"/>
        <dbReference type="ChEBI" id="CHEBI:43474"/>
        <dbReference type="ChEBI" id="CHEBI:57701"/>
        <dbReference type="ChEBI" id="CHEBI:58702"/>
        <dbReference type="ChEBI" id="CHEBI:145989"/>
        <dbReference type="EC" id="2.5.1.19"/>
    </reaction>
    <physiologicalReaction direction="left-to-right" evidence="6">
        <dbReference type="Rhea" id="RHEA:21257"/>
    </physiologicalReaction>
</comment>
<dbReference type="SUPFAM" id="SSF55205">
    <property type="entry name" value="EPT/RTPC-like"/>
    <property type="match status" value="1"/>
</dbReference>
<gene>
    <name evidence="7 9" type="primary">aroA</name>
    <name evidence="9" type="ORF">C1280_00920</name>
</gene>
<evidence type="ECO:0000256" key="1">
    <source>
        <dbReference type="ARBA" id="ARBA00004811"/>
    </source>
</evidence>
<feature type="binding site" evidence="7">
    <location>
        <position position="180"/>
    </location>
    <ligand>
        <name>3-phosphoshikimate</name>
        <dbReference type="ChEBI" id="CHEBI:145989"/>
    </ligand>
</feature>
<feature type="binding site" evidence="7">
    <location>
        <position position="33"/>
    </location>
    <ligand>
        <name>3-phosphoshikimate</name>
        <dbReference type="ChEBI" id="CHEBI:145989"/>
    </ligand>
</feature>
<comment type="similarity">
    <text evidence="2 7">Belongs to the EPSP synthase family.</text>
</comment>
<organism evidence="9 10">
    <name type="scientific">Gemmata obscuriglobus</name>
    <dbReference type="NCBI Taxonomy" id="114"/>
    <lineage>
        <taxon>Bacteria</taxon>
        <taxon>Pseudomonadati</taxon>
        <taxon>Planctomycetota</taxon>
        <taxon>Planctomycetia</taxon>
        <taxon>Gemmatales</taxon>
        <taxon>Gemmataceae</taxon>
        <taxon>Gemmata</taxon>
    </lineage>
</organism>
<feature type="binding site" evidence="7">
    <location>
        <position position="29"/>
    </location>
    <ligand>
        <name>3-phosphoshikimate</name>
        <dbReference type="ChEBI" id="CHEBI:145989"/>
    </ligand>
</feature>
<dbReference type="GO" id="GO:0009073">
    <property type="term" value="P:aromatic amino acid family biosynthetic process"/>
    <property type="evidence" value="ECO:0007669"/>
    <property type="project" value="UniProtKB-KW"/>
</dbReference>
<dbReference type="AlphaFoldDB" id="A0A2Z3H298"/>
<dbReference type="UniPathway" id="UPA00053">
    <property type="reaction ID" value="UER00089"/>
</dbReference>
<feature type="binding site" evidence="7">
    <location>
        <position position="178"/>
    </location>
    <ligand>
        <name>3-phosphoshikimate</name>
        <dbReference type="ChEBI" id="CHEBI:145989"/>
    </ligand>
</feature>
<feature type="binding site" evidence="7">
    <location>
        <position position="179"/>
    </location>
    <ligand>
        <name>3-phosphoshikimate</name>
        <dbReference type="ChEBI" id="CHEBI:145989"/>
    </ligand>
</feature>
<feature type="domain" description="Enolpyruvate transferase" evidence="8">
    <location>
        <begin position="17"/>
        <end position="431"/>
    </location>
</feature>
<dbReference type="InterPro" id="IPR013792">
    <property type="entry name" value="RNA3'P_cycl/enolpyr_Trfase_a/b"/>
</dbReference>
<comment type="function">
    <text evidence="7">Catalyzes the transfer of the enolpyruvyl moiety of phosphoenolpyruvate (PEP) to the 5-hydroxyl of shikimate-3-phosphate (S3P) to produce enolpyruvyl shikimate-3-phosphate and inorganic phosphate.</text>
</comment>
<evidence type="ECO:0000256" key="3">
    <source>
        <dbReference type="ARBA" id="ARBA00022605"/>
    </source>
</evidence>
<feature type="binding site" evidence="7">
    <location>
        <position position="28"/>
    </location>
    <ligand>
        <name>phosphoenolpyruvate</name>
        <dbReference type="ChEBI" id="CHEBI:58702"/>
    </ligand>
</feature>
<evidence type="ECO:0000256" key="2">
    <source>
        <dbReference type="ARBA" id="ARBA00009948"/>
    </source>
</evidence>
<protein>
    <recommendedName>
        <fullName evidence="7">3-phosphoshikimate 1-carboxyvinyltransferase</fullName>
        <ecNumber evidence="7">2.5.1.19</ecNumber>
    </recommendedName>
    <alternativeName>
        <fullName evidence="7">5-enolpyruvylshikimate-3-phosphate synthase</fullName>
        <shortName evidence="7">EPSP synthase</shortName>
        <shortName evidence="7">EPSPS</shortName>
    </alternativeName>
</protein>
<dbReference type="PROSITE" id="PS00104">
    <property type="entry name" value="EPSP_SYNTHASE_1"/>
    <property type="match status" value="1"/>
</dbReference>
<dbReference type="Proteomes" id="UP000245802">
    <property type="component" value="Chromosome"/>
</dbReference>
<keyword evidence="5 7" id="KW-0057">Aromatic amino acid biosynthesis</keyword>
<dbReference type="GO" id="GO:0005737">
    <property type="term" value="C:cytoplasm"/>
    <property type="evidence" value="ECO:0007669"/>
    <property type="project" value="UniProtKB-SubCell"/>
</dbReference>
<evidence type="ECO:0000256" key="5">
    <source>
        <dbReference type="ARBA" id="ARBA00023141"/>
    </source>
</evidence>
<feature type="binding site" evidence="7">
    <location>
        <position position="132"/>
    </location>
    <ligand>
        <name>phosphoenolpyruvate</name>
        <dbReference type="ChEBI" id="CHEBI:58702"/>
    </ligand>
</feature>
<reference evidence="9 10" key="1">
    <citation type="submission" date="2018-01" db="EMBL/GenBank/DDBJ databases">
        <title>G. obscuriglobus.</title>
        <authorList>
            <person name="Franke J."/>
            <person name="Blomberg W."/>
            <person name="Selmecki A."/>
        </authorList>
    </citation>
    <scope>NUCLEOTIDE SEQUENCE [LARGE SCALE GENOMIC DNA]</scope>
    <source>
        <strain evidence="9 10">DSM 5831</strain>
    </source>
</reference>
<dbReference type="HAMAP" id="MF_00210">
    <property type="entry name" value="EPSP_synth"/>
    <property type="match status" value="1"/>
</dbReference>
<dbReference type="InterPro" id="IPR001986">
    <property type="entry name" value="Enolpyruvate_Tfrase_dom"/>
</dbReference>
<dbReference type="PANTHER" id="PTHR21090:SF5">
    <property type="entry name" value="PENTAFUNCTIONAL AROM POLYPEPTIDE"/>
    <property type="match status" value="1"/>
</dbReference>
<dbReference type="NCBIfam" id="TIGR01356">
    <property type="entry name" value="aroA"/>
    <property type="match status" value="1"/>
</dbReference>
<feature type="binding site" evidence="7">
    <location>
        <position position="397"/>
    </location>
    <ligand>
        <name>phosphoenolpyruvate</name>
        <dbReference type="ChEBI" id="CHEBI:58702"/>
    </ligand>
</feature>
<dbReference type="CDD" id="cd01556">
    <property type="entry name" value="EPSP_synthase"/>
    <property type="match status" value="1"/>
</dbReference>
<feature type="binding site" evidence="7">
    <location>
        <position position="211"/>
    </location>
    <ligand>
        <name>3-phosphoshikimate</name>
        <dbReference type="ChEBI" id="CHEBI:145989"/>
    </ligand>
</feature>
<dbReference type="PIRSF" id="PIRSF000505">
    <property type="entry name" value="EPSPS"/>
    <property type="match status" value="1"/>
</dbReference>
<evidence type="ECO:0000313" key="9">
    <source>
        <dbReference type="EMBL" id="AWM35724.1"/>
    </source>
</evidence>
<evidence type="ECO:0000256" key="6">
    <source>
        <dbReference type="ARBA" id="ARBA00044633"/>
    </source>
</evidence>
<dbReference type="GO" id="GO:0009423">
    <property type="term" value="P:chorismate biosynthetic process"/>
    <property type="evidence" value="ECO:0007669"/>
    <property type="project" value="UniProtKB-UniRule"/>
</dbReference>
<name>A0A2Z3H298_9BACT</name>
<dbReference type="KEGG" id="gog:C1280_00920"/>
<feature type="binding site" evidence="7">
    <location>
        <position position="352"/>
    </location>
    <ligand>
        <name>3-phosphoshikimate</name>
        <dbReference type="ChEBI" id="CHEBI:145989"/>
    </ligand>
</feature>
<dbReference type="PANTHER" id="PTHR21090">
    <property type="entry name" value="AROM/DEHYDROQUINATE SYNTHASE"/>
    <property type="match status" value="1"/>
</dbReference>
<accession>A0A2Z3H298</accession>
<feature type="binding site" evidence="7">
    <location>
        <position position="356"/>
    </location>
    <ligand>
        <name>phosphoenolpyruvate</name>
        <dbReference type="ChEBI" id="CHEBI:58702"/>
    </ligand>
</feature>
<dbReference type="Pfam" id="PF00275">
    <property type="entry name" value="EPSP_synthase"/>
    <property type="match status" value="1"/>
</dbReference>
<dbReference type="Gene3D" id="3.65.10.10">
    <property type="entry name" value="Enolpyruvate transferase domain"/>
    <property type="match status" value="2"/>
</dbReference>
<proteinExistence type="inferred from homology"/>
<feature type="binding site" evidence="7">
    <location>
        <position position="422"/>
    </location>
    <ligand>
        <name>phosphoenolpyruvate</name>
        <dbReference type="ChEBI" id="CHEBI:58702"/>
    </ligand>
</feature>
<dbReference type="EC" id="2.5.1.19" evidence="7"/>
<keyword evidence="7" id="KW-0963">Cytoplasm</keyword>
<evidence type="ECO:0000313" key="10">
    <source>
        <dbReference type="Proteomes" id="UP000245802"/>
    </source>
</evidence>
<keyword evidence="4 7" id="KW-0808">Transferase</keyword>
<keyword evidence="3 7" id="KW-0028">Amino-acid biosynthesis</keyword>
<dbReference type="InterPro" id="IPR036968">
    <property type="entry name" value="Enolpyruvate_Tfrase_sf"/>
</dbReference>
<comment type="caution">
    <text evidence="7">Lacks conserved residue(s) required for the propagation of feature annotation.</text>
</comment>
<dbReference type="GO" id="GO:0008652">
    <property type="term" value="P:amino acid biosynthetic process"/>
    <property type="evidence" value="ECO:0007669"/>
    <property type="project" value="UniProtKB-KW"/>
</dbReference>
<dbReference type="InterPro" id="IPR023193">
    <property type="entry name" value="EPSP_synthase_CS"/>
</dbReference>
<feature type="binding site" evidence="7">
    <location>
        <position position="28"/>
    </location>
    <ligand>
        <name>3-phosphoshikimate</name>
        <dbReference type="ChEBI" id="CHEBI:145989"/>
    </ligand>
</feature>
<keyword evidence="10" id="KW-1185">Reference proteome</keyword>
<sequence length="436" mass="47003">MSHTYPAELEIQPLARSVSATVTVPGSKSITNRALVLAALAKGDAPCELRGVLRSEDTEVMLGALAQLGYSVHEDWATNTVRVTNPTPRTIPADRADLFVANSGTSMRFLAAMVSLGAGRYRLDGIPRMRERPIEDLLSALRALGVNATSESGNGCPPVVIEANGLRTGPVHIKVAKSSQFLSALMMAVPFARASSEHPATIVHLDGTVVSEPYIEMTVRMLESWAIRVDRVAPNAYRIEPQRGHRERYDIEPDASAASYFWAAAAVLGGSVTVRGLNRASLQGDVRFVDVLGQMGCRIEENDGGITVHGGPLRGVDVDMNDISDTVMTLGAVALFADGPTTVRNVAHIRHKETDRIAALAIELRKLGAEVEEREDGLTITPRPLKGCAIDTYNDHRMAMSLALVGLKVPGVVIRNPGCVAKTYPGFWEDLEVLRK</sequence>
<evidence type="ECO:0000256" key="4">
    <source>
        <dbReference type="ARBA" id="ARBA00022679"/>
    </source>
</evidence>
<dbReference type="OrthoDB" id="9809920at2"/>
<dbReference type="PROSITE" id="PS00885">
    <property type="entry name" value="EPSP_SYNTHASE_2"/>
    <property type="match status" value="1"/>
</dbReference>